<dbReference type="CDD" id="cd11660">
    <property type="entry name" value="SANT_TRF"/>
    <property type="match status" value="1"/>
</dbReference>
<evidence type="ECO:0000259" key="2">
    <source>
        <dbReference type="PROSITE" id="PS50090"/>
    </source>
</evidence>
<organism evidence="4 5">
    <name type="scientific">Urochloa decumbens</name>
    <dbReference type="NCBI Taxonomy" id="240449"/>
    <lineage>
        <taxon>Eukaryota</taxon>
        <taxon>Viridiplantae</taxon>
        <taxon>Streptophyta</taxon>
        <taxon>Embryophyta</taxon>
        <taxon>Tracheophyta</taxon>
        <taxon>Spermatophyta</taxon>
        <taxon>Magnoliopsida</taxon>
        <taxon>Liliopsida</taxon>
        <taxon>Poales</taxon>
        <taxon>Poaceae</taxon>
        <taxon>PACMAD clade</taxon>
        <taxon>Panicoideae</taxon>
        <taxon>Panicodae</taxon>
        <taxon>Paniceae</taxon>
        <taxon>Melinidinae</taxon>
        <taxon>Urochloa</taxon>
    </lineage>
</organism>
<dbReference type="PANTHER" id="PTHR47122:SF11">
    <property type="entry name" value="MYB-LIKE DOMAIN-CONTAINING PROTEIN"/>
    <property type="match status" value="1"/>
</dbReference>
<protein>
    <recommendedName>
        <fullName evidence="6">Myb-like domain-containing protein</fullName>
    </recommendedName>
</protein>
<proteinExistence type="predicted"/>
<keyword evidence="1" id="KW-0238">DNA-binding</keyword>
<reference evidence="4" key="1">
    <citation type="submission" date="2024-10" db="EMBL/GenBank/DDBJ databases">
        <authorList>
            <person name="Ryan C."/>
        </authorList>
    </citation>
    <scope>NUCLEOTIDE SEQUENCE [LARGE SCALE GENOMIC DNA]</scope>
</reference>
<sequence length="212" mass="24699">MEDDAMEIQQLLAVPENEENLYECLGGTFGHDTHLMGYEFDSLINQDGAASVQKMFTDYEMEDYLEPSMLGCFLAPWRRRSRRGNHMRRSSWRLEVRQLFGSQYPCTRGGGKCRSRKNNDHWTEDEMIELLDGVSRKGIGRWSKVKGDYFSTSIRTAVHLKDKWRNLVRACKKAKNASKKKVNVQKATEVVVRRFRHRILALEAKHLGQKEK</sequence>
<dbReference type="PANTHER" id="PTHR47122">
    <property type="entry name" value="MYB-LIKE DNA-BINDING DOMAIN CONTAINING PROTEIN, EXPRESSED"/>
    <property type="match status" value="1"/>
</dbReference>
<evidence type="ECO:0000259" key="3">
    <source>
        <dbReference type="PROSITE" id="PS51294"/>
    </source>
</evidence>
<dbReference type="Pfam" id="PF00249">
    <property type="entry name" value="Myb_DNA-binding"/>
    <property type="match status" value="1"/>
</dbReference>
<dbReference type="Proteomes" id="UP001497457">
    <property type="component" value="Chromosome 16b"/>
</dbReference>
<dbReference type="SUPFAM" id="SSF46689">
    <property type="entry name" value="Homeodomain-like"/>
    <property type="match status" value="1"/>
</dbReference>
<dbReference type="PROSITE" id="PS50090">
    <property type="entry name" value="MYB_LIKE"/>
    <property type="match status" value="1"/>
</dbReference>
<dbReference type="EMBL" id="OZ075126">
    <property type="protein sequence ID" value="CAL4942091.1"/>
    <property type="molecule type" value="Genomic_DNA"/>
</dbReference>
<feature type="domain" description="HTH myb-type" evidence="3">
    <location>
        <begin position="114"/>
        <end position="172"/>
    </location>
</feature>
<evidence type="ECO:0000256" key="1">
    <source>
        <dbReference type="ARBA" id="ARBA00023125"/>
    </source>
</evidence>
<accession>A0ABC8YGJ3</accession>
<dbReference type="AlphaFoldDB" id="A0ABC8YGJ3"/>
<evidence type="ECO:0000313" key="4">
    <source>
        <dbReference type="EMBL" id="CAL4942091.1"/>
    </source>
</evidence>
<dbReference type="PROSITE" id="PS51294">
    <property type="entry name" value="HTH_MYB"/>
    <property type="match status" value="1"/>
</dbReference>
<dbReference type="InterPro" id="IPR017930">
    <property type="entry name" value="Myb_dom"/>
</dbReference>
<evidence type="ECO:0008006" key="6">
    <source>
        <dbReference type="Google" id="ProtNLM"/>
    </source>
</evidence>
<feature type="domain" description="Myb-like" evidence="2">
    <location>
        <begin position="114"/>
        <end position="168"/>
    </location>
</feature>
<keyword evidence="5" id="KW-1185">Reference proteome</keyword>
<dbReference type="SMART" id="SM00717">
    <property type="entry name" value="SANT"/>
    <property type="match status" value="1"/>
</dbReference>
<name>A0ABC8YGJ3_9POAL</name>
<evidence type="ECO:0000313" key="5">
    <source>
        <dbReference type="Proteomes" id="UP001497457"/>
    </source>
</evidence>
<gene>
    <name evidence="4" type="ORF">URODEC1_LOCUS33392</name>
</gene>
<dbReference type="GO" id="GO:0003677">
    <property type="term" value="F:DNA binding"/>
    <property type="evidence" value="ECO:0007669"/>
    <property type="project" value="UniProtKB-KW"/>
</dbReference>
<dbReference type="InterPro" id="IPR009057">
    <property type="entry name" value="Homeodomain-like_sf"/>
</dbReference>
<dbReference type="InterPro" id="IPR001005">
    <property type="entry name" value="SANT/Myb"/>
</dbReference>
<dbReference type="Gene3D" id="1.10.246.220">
    <property type="match status" value="1"/>
</dbReference>